<evidence type="ECO:0000313" key="2">
    <source>
        <dbReference type="Proteomes" id="UP000309997"/>
    </source>
</evidence>
<reference evidence="1 2" key="1">
    <citation type="journal article" date="2024" name="Plant Biotechnol. J.">
        <title>Genome and CRISPR/Cas9 system of a widespread forest tree (Populus alba) in the world.</title>
        <authorList>
            <person name="Liu Y.J."/>
            <person name="Jiang P.F."/>
            <person name="Han X.M."/>
            <person name="Li X.Y."/>
            <person name="Wang H.M."/>
            <person name="Wang Y.J."/>
            <person name="Wang X.X."/>
            <person name="Zeng Q.Y."/>
        </authorList>
    </citation>
    <scope>NUCLEOTIDE SEQUENCE [LARGE SCALE GENOMIC DNA]</scope>
    <source>
        <strain evidence="2">cv. PAL-ZL1</strain>
    </source>
</reference>
<dbReference type="Proteomes" id="UP000309997">
    <property type="component" value="Unassembled WGS sequence"/>
</dbReference>
<name>A0ACC4BK73_POPAL</name>
<evidence type="ECO:0000313" key="1">
    <source>
        <dbReference type="EMBL" id="KAL3578755.1"/>
    </source>
</evidence>
<gene>
    <name evidence="1" type="ORF">D5086_020259</name>
</gene>
<organism evidence="1 2">
    <name type="scientific">Populus alba</name>
    <name type="common">White poplar</name>
    <dbReference type="NCBI Taxonomy" id="43335"/>
    <lineage>
        <taxon>Eukaryota</taxon>
        <taxon>Viridiplantae</taxon>
        <taxon>Streptophyta</taxon>
        <taxon>Embryophyta</taxon>
        <taxon>Tracheophyta</taxon>
        <taxon>Spermatophyta</taxon>
        <taxon>Magnoliopsida</taxon>
        <taxon>eudicotyledons</taxon>
        <taxon>Gunneridae</taxon>
        <taxon>Pentapetalae</taxon>
        <taxon>rosids</taxon>
        <taxon>fabids</taxon>
        <taxon>Malpighiales</taxon>
        <taxon>Salicaceae</taxon>
        <taxon>Saliceae</taxon>
        <taxon>Populus</taxon>
    </lineage>
</organism>
<keyword evidence="2" id="KW-1185">Reference proteome</keyword>
<sequence length="113" mass="12738">MEIASTKNLNSYPLPRKMNLVQPLDYQLPNVPMYMMLLHVLKINGGQYRYPLSRIFRNWSLQASDLTSIHYVGELRRQTCPPCPHIVAATCTELGYRGPPIGPLPPDSGLLMG</sequence>
<accession>A0ACC4BK73</accession>
<protein>
    <submittedName>
        <fullName evidence="1">Uncharacterized protein</fullName>
    </submittedName>
</protein>
<proteinExistence type="predicted"/>
<comment type="caution">
    <text evidence="1">The sequence shown here is derived from an EMBL/GenBank/DDBJ whole genome shotgun (WGS) entry which is preliminary data.</text>
</comment>
<dbReference type="EMBL" id="RCHU02000010">
    <property type="protein sequence ID" value="KAL3578755.1"/>
    <property type="molecule type" value="Genomic_DNA"/>
</dbReference>